<evidence type="ECO:0000256" key="1">
    <source>
        <dbReference type="ARBA" id="ARBA00007626"/>
    </source>
</evidence>
<sequence>MLNIGLRPDLILYNTLIHGHCSFGSMDDACTLISMMIEHGILPNNITHQALVLGFRKKRVMNPVETANLKLQQILLKYGIHVDVDEYLREQPGSCKQLPA</sequence>
<evidence type="ECO:0000256" key="3">
    <source>
        <dbReference type="PROSITE-ProRule" id="PRU00708"/>
    </source>
</evidence>
<keyword evidence="5" id="KW-1185">Reference proteome</keyword>
<dbReference type="PROSITE" id="PS51375">
    <property type="entry name" value="PPR"/>
    <property type="match status" value="1"/>
</dbReference>
<dbReference type="OrthoDB" id="185373at2759"/>
<gene>
    <name evidence="4" type="ORF">ORAREDHAP_LOCUS11907</name>
</gene>
<dbReference type="EMBL" id="CAEKKB010000002">
    <property type="protein sequence ID" value="CAB4298955.1"/>
    <property type="molecule type" value="Genomic_DNA"/>
</dbReference>
<feature type="repeat" description="PPR" evidence="3">
    <location>
        <begin position="9"/>
        <end position="43"/>
    </location>
</feature>
<dbReference type="PANTHER" id="PTHR47941">
    <property type="entry name" value="PENTATRICOPEPTIDE REPEAT-CONTAINING PROTEIN 3, MITOCHONDRIAL"/>
    <property type="match status" value="1"/>
</dbReference>
<name>A0A6J5WFX2_PRUAR</name>
<evidence type="ECO:0000256" key="2">
    <source>
        <dbReference type="ARBA" id="ARBA00022737"/>
    </source>
</evidence>
<reference evidence="5" key="1">
    <citation type="journal article" date="2020" name="Genome Biol.">
        <title>Gamete binning: chromosome-level and haplotype-resolved genome assembly enabled by high-throughput single-cell sequencing of gamete genomes.</title>
        <authorList>
            <person name="Campoy J.A."/>
            <person name="Sun H."/>
            <person name="Goel M."/>
            <person name="Jiao W.-B."/>
            <person name="Folz-Donahue K."/>
            <person name="Wang N."/>
            <person name="Rubio M."/>
            <person name="Liu C."/>
            <person name="Kukat C."/>
            <person name="Ruiz D."/>
            <person name="Huettel B."/>
            <person name="Schneeberger K."/>
        </authorList>
    </citation>
    <scope>NUCLEOTIDE SEQUENCE [LARGE SCALE GENOMIC DNA]</scope>
    <source>
        <strain evidence="5">cv. Rojo Pasion</strain>
    </source>
</reference>
<dbReference type="Proteomes" id="UP000507245">
    <property type="component" value="Unassembled WGS sequence"/>
</dbReference>
<organism evidence="4 5">
    <name type="scientific">Prunus armeniaca</name>
    <name type="common">Apricot</name>
    <name type="synonym">Armeniaca vulgaris</name>
    <dbReference type="NCBI Taxonomy" id="36596"/>
    <lineage>
        <taxon>Eukaryota</taxon>
        <taxon>Viridiplantae</taxon>
        <taxon>Streptophyta</taxon>
        <taxon>Embryophyta</taxon>
        <taxon>Tracheophyta</taxon>
        <taxon>Spermatophyta</taxon>
        <taxon>Magnoliopsida</taxon>
        <taxon>eudicotyledons</taxon>
        <taxon>Gunneridae</taxon>
        <taxon>Pentapetalae</taxon>
        <taxon>rosids</taxon>
        <taxon>fabids</taxon>
        <taxon>Rosales</taxon>
        <taxon>Rosaceae</taxon>
        <taxon>Amygdaloideae</taxon>
        <taxon>Amygdaleae</taxon>
        <taxon>Prunus</taxon>
    </lineage>
</organism>
<evidence type="ECO:0000313" key="4">
    <source>
        <dbReference type="EMBL" id="CAB4298955.1"/>
    </source>
</evidence>
<evidence type="ECO:0008006" key="6">
    <source>
        <dbReference type="Google" id="ProtNLM"/>
    </source>
</evidence>
<keyword evidence="2" id="KW-0677">Repeat</keyword>
<evidence type="ECO:0000313" key="5">
    <source>
        <dbReference type="Proteomes" id="UP000507245"/>
    </source>
</evidence>
<comment type="similarity">
    <text evidence="1">Belongs to the PPR family. P subfamily.</text>
</comment>
<dbReference type="NCBIfam" id="TIGR00756">
    <property type="entry name" value="PPR"/>
    <property type="match status" value="1"/>
</dbReference>
<dbReference type="Pfam" id="PF13041">
    <property type="entry name" value="PPR_2"/>
    <property type="match status" value="1"/>
</dbReference>
<proteinExistence type="inferred from homology"/>
<protein>
    <recommendedName>
        <fullName evidence="6">Pentatricopeptide repeat-containing protein</fullName>
    </recommendedName>
</protein>
<dbReference type="AlphaFoldDB" id="A0A6J5WFX2"/>
<dbReference type="InterPro" id="IPR011990">
    <property type="entry name" value="TPR-like_helical_dom_sf"/>
</dbReference>
<dbReference type="InterPro" id="IPR002885">
    <property type="entry name" value="PPR_rpt"/>
</dbReference>
<accession>A0A6J5WFX2</accession>
<dbReference type="Gene3D" id="1.25.40.10">
    <property type="entry name" value="Tetratricopeptide repeat domain"/>
    <property type="match status" value="1"/>
</dbReference>